<evidence type="ECO:0000313" key="6">
    <source>
        <dbReference type="EMBL" id="SFK52322.1"/>
    </source>
</evidence>
<accession>A0A1I4A7C3</accession>
<keyword evidence="7" id="KW-1185">Reference proteome</keyword>
<evidence type="ECO:0000313" key="7">
    <source>
        <dbReference type="Proteomes" id="UP000199598"/>
    </source>
</evidence>
<feature type="domain" description="HTH merR-type" evidence="5">
    <location>
        <begin position="6"/>
        <end position="53"/>
    </location>
</feature>
<evidence type="ECO:0000256" key="2">
    <source>
        <dbReference type="ARBA" id="ARBA00010566"/>
    </source>
</evidence>
<dbReference type="SUPFAM" id="SSF46955">
    <property type="entry name" value="Putative DNA-binding domain"/>
    <property type="match status" value="1"/>
</dbReference>
<dbReference type="InterPro" id="IPR016143">
    <property type="entry name" value="Citrate_synth-like_sm_a-sub"/>
</dbReference>
<dbReference type="PANTHER" id="PTHR11739:SF4">
    <property type="entry name" value="CITRATE SYNTHASE, PEROXISOMAL"/>
    <property type="match status" value="1"/>
</dbReference>
<dbReference type="EMBL" id="FOSK01000006">
    <property type="protein sequence ID" value="SFK52322.1"/>
    <property type="molecule type" value="Genomic_DNA"/>
</dbReference>
<dbReference type="InterPro" id="IPR002020">
    <property type="entry name" value="Citrate_synthase"/>
</dbReference>
<dbReference type="Gene3D" id="1.10.580.10">
    <property type="entry name" value="Citrate Synthase, domain 1"/>
    <property type="match status" value="1"/>
</dbReference>
<name>A0A1I4A7C3_9HYPH</name>
<evidence type="ECO:0000256" key="1">
    <source>
        <dbReference type="ARBA" id="ARBA00004751"/>
    </source>
</evidence>
<dbReference type="Gene3D" id="1.10.230.10">
    <property type="entry name" value="Cytochrome P450-Terp, domain 2"/>
    <property type="match status" value="1"/>
</dbReference>
<dbReference type="SUPFAM" id="SSF48256">
    <property type="entry name" value="Citrate synthase"/>
    <property type="match status" value="1"/>
</dbReference>
<dbReference type="InterPro" id="IPR009061">
    <property type="entry name" value="DNA-bd_dom_put_sf"/>
</dbReference>
<dbReference type="Pfam" id="PF00285">
    <property type="entry name" value="Citrate_synt"/>
    <property type="match status" value="1"/>
</dbReference>
<dbReference type="Proteomes" id="UP000199598">
    <property type="component" value="Unassembled WGS sequence"/>
</dbReference>
<dbReference type="PRINTS" id="PR00143">
    <property type="entry name" value="CITRTSNTHASE"/>
</dbReference>
<reference evidence="6 7" key="1">
    <citation type="submission" date="2016-10" db="EMBL/GenBank/DDBJ databases">
        <authorList>
            <person name="Varghese N."/>
            <person name="Submissions S."/>
        </authorList>
    </citation>
    <scope>NUCLEOTIDE SEQUENCE [LARGE SCALE GENOMIC DNA]</scope>
    <source>
        <strain evidence="6 7">DSM 16392</strain>
    </source>
</reference>
<dbReference type="PROSITE" id="PS50937">
    <property type="entry name" value="HTH_MERR_2"/>
    <property type="match status" value="1"/>
</dbReference>
<dbReference type="EC" id="2.3.3.16" evidence="3"/>
<dbReference type="Gene3D" id="1.10.1660.10">
    <property type="match status" value="1"/>
</dbReference>
<keyword evidence="4" id="KW-0808">Transferase</keyword>
<evidence type="ECO:0000259" key="5">
    <source>
        <dbReference type="PROSITE" id="PS50937"/>
    </source>
</evidence>
<comment type="similarity">
    <text evidence="2">Belongs to the citrate synthase family.</text>
</comment>
<sequence>MSEVIYLSAKEAANELGVRPATLYAYVSRGLIRSVQGPGRTRLYDASDIRFLRSRRAGEGPEEREGQSRSAAAKGVLETKLTLLTDEGHYYRGQSALELAKAGTLESVATLLWDCENDPFAQPAPDAVEVVNGHRRPVERAIVTLCSWPEQDSAAYTLSQELLKRKGASLIRLAASALLMQAPSTEPMHRQIAQAWGVKNEKAIDLIRATLVLCADHELNTSAYAVRCAASTRAPLHAVLVSGLGAFMGPRHGTNAERVLSWLKHIHVVDDIEKVLQERCMNGEYLPGLGHSVYGGPDPRGEFLLDKLMQSELDHPLVELIPPLLERSRELFGKHMNVDFPLALLEQILGLPKNSAGILFCISRISGWIAQALEQYQMQEQIRPRAAYVGIRPT</sequence>
<dbReference type="CDD" id="cd06102">
    <property type="entry name" value="citrate_synt_like_2"/>
    <property type="match status" value="1"/>
</dbReference>
<proteinExistence type="inferred from homology"/>
<dbReference type="InterPro" id="IPR041657">
    <property type="entry name" value="HTH_17"/>
</dbReference>
<dbReference type="Pfam" id="PF12728">
    <property type="entry name" value="HTH_17"/>
    <property type="match status" value="1"/>
</dbReference>
<organism evidence="6 7">
    <name type="scientific">Pseudovibrio ascidiaceicola</name>
    <dbReference type="NCBI Taxonomy" id="285279"/>
    <lineage>
        <taxon>Bacteria</taxon>
        <taxon>Pseudomonadati</taxon>
        <taxon>Pseudomonadota</taxon>
        <taxon>Alphaproteobacteria</taxon>
        <taxon>Hyphomicrobiales</taxon>
        <taxon>Stappiaceae</taxon>
        <taxon>Pseudovibrio</taxon>
    </lineage>
</organism>
<comment type="caution">
    <text evidence="6">The sequence shown here is derived from an EMBL/GenBank/DDBJ whole genome shotgun (WGS) entry which is preliminary data.</text>
</comment>
<evidence type="ECO:0000256" key="3">
    <source>
        <dbReference type="ARBA" id="ARBA00012972"/>
    </source>
</evidence>
<dbReference type="PANTHER" id="PTHR11739">
    <property type="entry name" value="CITRATE SYNTHASE"/>
    <property type="match status" value="1"/>
</dbReference>
<protein>
    <recommendedName>
        <fullName evidence="3">citrate synthase (unknown stereospecificity)</fullName>
        <ecNumber evidence="3">2.3.3.16</ecNumber>
    </recommendedName>
</protein>
<gene>
    <name evidence="6" type="ORF">SAMN04488518_10633</name>
</gene>
<dbReference type="InterPro" id="IPR036969">
    <property type="entry name" value="Citrate_synthase_sf"/>
</dbReference>
<evidence type="ECO:0000256" key="4">
    <source>
        <dbReference type="ARBA" id="ARBA00022679"/>
    </source>
</evidence>
<dbReference type="RefSeq" id="WP_093519811.1">
    <property type="nucleotide sequence ID" value="NZ_FOSK01000006.1"/>
</dbReference>
<dbReference type="InterPro" id="IPR016142">
    <property type="entry name" value="Citrate_synth-like_lrg_a-sub"/>
</dbReference>
<dbReference type="InterPro" id="IPR000551">
    <property type="entry name" value="MerR-type_HTH_dom"/>
</dbReference>
<comment type="pathway">
    <text evidence="1">Carbohydrate metabolism; tricarboxylic acid cycle; isocitrate from oxaloacetate: step 1/2.</text>
</comment>